<protein>
    <submittedName>
        <fullName evidence="1">Uncharacterized protein</fullName>
    </submittedName>
</protein>
<comment type="caution">
    <text evidence="1">The sequence shown here is derived from an EMBL/GenBank/DDBJ whole genome shotgun (WGS) entry which is preliminary data.</text>
</comment>
<organism evidence="1 2">
    <name type="scientific">Brassica carinata</name>
    <name type="common">Ethiopian mustard</name>
    <name type="synonym">Abyssinian cabbage</name>
    <dbReference type="NCBI Taxonomy" id="52824"/>
    <lineage>
        <taxon>Eukaryota</taxon>
        <taxon>Viridiplantae</taxon>
        <taxon>Streptophyta</taxon>
        <taxon>Embryophyta</taxon>
        <taxon>Tracheophyta</taxon>
        <taxon>Spermatophyta</taxon>
        <taxon>Magnoliopsida</taxon>
        <taxon>eudicotyledons</taxon>
        <taxon>Gunneridae</taxon>
        <taxon>Pentapetalae</taxon>
        <taxon>rosids</taxon>
        <taxon>malvids</taxon>
        <taxon>Brassicales</taxon>
        <taxon>Brassicaceae</taxon>
        <taxon>Brassiceae</taxon>
        <taxon>Brassica</taxon>
    </lineage>
</organism>
<reference evidence="1 2" key="1">
    <citation type="submission" date="2020-02" db="EMBL/GenBank/DDBJ databases">
        <authorList>
            <person name="Ma Q."/>
            <person name="Huang Y."/>
            <person name="Song X."/>
            <person name="Pei D."/>
        </authorList>
    </citation>
    <scope>NUCLEOTIDE SEQUENCE [LARGE SCALE GENOMIC DNA]</scope>
    <source>
        <strain evidence="1">Sxm20200214</strain>
        <tissue evidence="1">Leaf</tissue>
    </source>
</reference>
<dbReference type="Proteomes" id="UP000886595">
    <property type="component" value="Unassembled WGS sequence"/>
</dbReference>
<dbReference type="OrthoDB" id="10421388at2759"/>
<gene>
    <name evidence="1" type="ORF">Bca52824_038845</name>
</gene>
<accession>A0A8X7UXK8</accession>
<proteinExistence type="predicted"/>
<sequence length="102" mass="10910">MAVEGKNYQDVGKSLLARNRFFRYVPLHTILSLTTVSAVSDNSFFSTHTESISSFKASVIGGEGRETTASASNTVPAAKIEIGGDEANLAGFQGKDNSRKRP</sequence>
<evidence type="ECO:0000313" key="1">
    <source>
        <dbReference type="EMBL" id="KAG2292176.1"/>
    </source>
</evidence>
<dbReference type="EMBL" id="JAAMPC010000009">
    <property type="protein sequence ID" value="KAG2292176.1"/>
    <property type="molecule type" value="Genomic_DNA"/>
</dbReference>
<name>A0A8X7UXK8_BRACI</name>
<keyword evidence="2" id="KW-1185">Reference proteome</keyword>
<dbReference type="AlphaFoldDB" id="A0A8X7UXK8"/>
<evidence type="ECO:0000313" key="2">
    <source>
        <dbReference type="Proteomes" id="UP000886595"/>
    </source>
</evidence>